<keyword evidence="2" id="KW-1185">Reference proteome</keyword>
<name>A0ACC2N7K9_9HYME</name>
<accession>A0ACC2N7K9</accession>
<proteinExistence type="predicted"/>
<dbReference type="Proteomes" id="UP001239111">
    <property type="component" value="Chromosome 4"/>
</dbReference>
<protein>
    <submittedName>
        <fullName evidence="1">Uncharacterized protein</fullName>
    </submittedName>
</protein>
<comment type="caution">
    <text evidence="1">The sequence shown here is derived from an EMBL/GenBank/DDBJ whole genome shotgun (WGS) entry which is preliminary data.</text>
</comment>
<organism evidence="1 2">
    <name type="scientific">Eretmocerus hayati</name>
    <dbReference type="NCBI Taxonomy" id="131215"/>
    <lineage>
        <taxon>Eukaryota</taxon>
        <taxon>Metazoa</taxon>
        <taxon>Ecdysozoa</taxon>
        <taxon>Arthropoda</taxon>
        <taxon>Hexapoda</taxon>
        <taxon>Insecta</taxon>
        <taxon>Pterygota</taxon>
        <taxon>Neoptera</taxon>
        <taxon>Endopterygota</taxon>
        <taxon>Hymenoptera</taxon>
        <taxon>Apocrita</taxon>
        <taxon>Proctotrupomorpha</taxon>
        <taxon>Chalcidoidea</taxon>
        <taxon>Aphelinidae</taxon>
        <taxon>Aphelininae</taxon>
        <taxon>Eretmocerus</taxon>
    </lineage>
</organism>
<dbReference type="EMBL" id="CM056744">
    <property type="protein sequence ID" value="KAJ8666671.1"/>
    <property type="molecule type" value="Genomic_DNA"/>
</dbReference>
<gene>
    <name evidence="1" type="ORF">QAD02_008333</name>
</gene>
<evidence type="ECO:0000313" key="2">
    <source>
        <dbReference type="Proteomes" id="UP001239111"/>
    </source>
</evidence>
<sequence>MLEQAAIAIENEWEHVKSIEAVHVAANLPGFGPSDSFVQDPIALMHGSDLGISKKMTMLFLDEKYSDEPWNVSAQSQKQIDQAIGKISPPDSIIRIPRFIEHKKHWKVSDYKDLALFYLSILLMVMLPRKYY</sequence>
<evidence type="ECO:0000313" key="1">
    <source>
        <dbReference type="EMBL" id="KAJ8666671.1"/>
    </source>
</evidence>
<reference evidence="1" key="1">
    <citation type="submission" date="2023-04" db="EMBL/GenBank/DDBJ databases">
        <title>A chromosome-level genome assembly of the parasitoid wasp Eretmocerus hayati.</title>
        <authorList>
            <person name="Zhong Y."/>
            <person name="Liu S."/>
            <person name="Liu Y."/>
        </authorList>
    </citation>
    <scope>NUCLEOTIDE SEQUENCE</scope>
    <source>
        <strain evidence="1">ZJU_SS_LIU_2023</strain>
    </source>
</reference>